<feature type="transmembrane region" description="Helical" evidence="6">
    <location>
        <begin position="189"/>
        <end position="206"/>
    </location>
</feature>
<evidence type="ECO:0000256" key="2">
    <source>
        <dbReference type="ARBA" id="ARBA00022475"/>
    </source>
</evidence>
<dbReference type="PATRIC" id="fig|1121098.3.peg.1284"/>
<evidence type="ECO:0000256" key="3">
    <source>
        <dbReference type="ARBA" id="ARBA00022692"/>
    </source>
</evidence>
<evidence type="ECO:0000313" key="8">
    <source>
        <dbReference type="EMBL" id="EOA56343.1"/>
    </source>
</evidence>
<keyword evidence="4 6" id="KW-1133">Transmembrane helix</keyword>
<dbReference type="Proteomes" id="UP000017831">
    <property type="component" value="Unassembled WGS sequence"/>
</dbReference>
<feature type="transmembrane region" description="Helical" evidence="6">
    <location>
        <begin position="251"/>
        <end position="268"/>
    </location>
</feature>
<reference evidence="8 9" key="1">
    <citation type="submission" date="2013-04" db="EMBL/GenBank/DDBJ databases">
        <title>The Genome Sequence of Bacteroides massiliensis DSM 17679.</title>
        <authorList>
            <consortium name="The Broad Institute Genomics Platform"/>
            <person name="Earl A."/>
            <person name="Ward D."/>
            <person name="Feldgarden M."/>
            <person name="Gevers D."/>
            <person name="Martens E."/>
            <person name="Fenner L."/>
            <person name="Roux V."/>
            <person name="Mallet M.N."/>
            <person name="Raoult D."/>
            <person name="Walker B."/>
            <person name="Young S."/>
            <person name="Zeng Q."/>
            <person name="Gargeya S."/>
            <person name="Fitzgerald M."/>
            <person name="Haas B."/>
            <person name="Abouelleil A."/>
            <person name="Allen A.W."/>
            <person name="Alvarado L."/>
            <person name="Arachchi H.M."/>
            <person name="Berlin A.M."/>
            <person name="Chapman S.B."/>
            <person name="Gainer-Dewar J."/>
            <person name="Goldberg J."/>
            <person name="Griggs A."/>
            <person name="Gujja S."/>
            <person name="Hansen M."/>
            <person name="Howarth C."/>
            <person name="Imamovic A."/>
            <person name="Ireland A."/>
            <person name="Larimer J."/>
            <person name="McCowan C."/>
            <person name="Murphy C."/>
            <person name="Pearson M."/>
            <person name="Poon T.W."/>
            <person name="Priest M."/>
            <person name="Roberts A."/>
            <person name="Saif S."/>
            <person name="Shea T."/>
            <person name="Sisk P."/>
            <person name="Sykes S."/>
            <person name="Wortman J."/>
            <person name="Nusbaum C."/>
            <person name="Birren B."/>
        </authorList>
    </citation>
    <scope>NUCLEOTIDE SEQUENCE [LARGE SCALE GENOMIC DNA]</scope>
    <source>
        <strain evidence="9">B84634 / Timone 84634 / DSM 17679 / JCM 13223</strain>
    </source>
</reference>
<evidence type="ECO:0000256" key="4">
    <source>
        <dbReference type="ARBA" id="ARBA00022989"/>
    </source>
</evidence>
<dbReference type="AlphaFoldDB" id="U6RMB0"/>
<comment type="caution">
    <text evidence="8">The sequence shown here is derived from an EMBL/GenBank/DDBJ whole genome shotgun (WGS) entry which is preliminary data.</text>
</comment>
<evidence type="ECO:0000256" key="1">
    <source>
        <dbReference type="ARBA" id="ARBA00004651"/>
    </source>
</evidence>
<proteinExistence type="predicted"/>
<evidence type="ECO:0000313" key="9">
    <source>
        <dbReference type="Proteomes" id="UP000017831"/>
    </source>
</evidence>
<dbReference type="RefSeq" id="WP_005938574.1">
    <property type="nucleotide sequence ID" value="NZ_KB890408.1"/>
</dbReference>
<feature type="transmembrane region" description="Helical" evidence="6">
    <location>
        <begin position="127"/>
        <end position="151"/>
    </location>
</feature>
<dbReference type="PANTHER" id="PTHR42920:SF11">
    <property type="entry name" value="INNER MEMBRANE PROTEIN YTFF"/>
    <property type="match status" value="1"/>
</dbReference>
<evidence type="ECO:0000259" key="7">
    <source>
        <dbReference type="Pfam" id="PF00892"/>
    </source>
</evidence>
<dbReference type="InterPro" id="IPR037185">
    <property type="entry name" value="EmrE-like"/>
</dbReference>
<evidence type="ECO:0000256" key="5">
    <source>
        <dbReference type="ARBA" id="ARBA00023136"/>
    </source>
</evidence>
<dbReference type="STRING" id="1121098.HMPREF1534_01261"/>
<dbReference type="InterPro" id="IPR051258">
    <property type="entry name" value="Diverse_Substrate_Transporter"/>
</dbReference>
<feature type="transmembrane region" description="Helical" evidence="6">
    <location>
        <begin position="157"/>
        <end position="177"/>
    </location>
</feature>
<gene>
    <name evidence="8" type="ORF">HMPREF1534_01261</name>
</gene>
<dbReference type="GO" id="GO:0005886">
    <property type="term" value="C:plasma membrane"/>
    <property type="evidence" value="ECO:0007669"/>
    <property type="project" value="UniProtKB-SubCell"/>
</dbReference>
<feature type="transmembrane region" description="Helical" evidence="6">
    <location>
        <begin position="69"/>
        <end position="86"/>
    </location>
</feature>
<dbReference type="GeneID" id="60062729"/>
<comment type="subcellular location">
    <subcellularLocation>
        <location evidence="1">Cell membrane</location>
        <topology evidence="1">Multi-pass membrane protein</topology>
    </subcellularLocation>
</comment>
<feature type="transmembrane region" description="Helical" evidence="6">
    <location>
        <begin position="41"/>
        <end position="57"/>
    </location>
</feature>
<dbReference type="Pfam" id="PF00892">
    <property type="entry name" value="EamA"/>
    <property type="match status" value="2"/>
</dbReference>
<feature type="transmembrane region" description="Helical" evidence="6">
    <location>
        <begin position="218"/>
        <end position="239"/>
    </location>
</feature>
<sequence>MNATKSRLIFHLIAIVTVIIWGTTFVSTKILIQNGLTPSEIFFYRFVLAYICMWSISRKKFFANSIKDEFLLLLAGLCGGTIYFLTENTALGITLASNVSLIVCTSPILTAFLSYLFKRNESFTRHLFYGSFMALIGVGLVVFNGSFILKINPLGDFLSLIATLMWAFYCLIIKQLDSRYSTAFITRKVFFYGIMTILPVFLFRPLHWDISLMLQPVVWGNLFFLGIIASMFCFISWNACVKELGAVQSTSYIYIVPLVTLLTSAIIINEKITVIALSGCFLILCGVYLAERKISFTFSTKSKVYE</sequence>
<accession>U6RMB0</accession>
<dbReference type="PANTHER" id="PTHR42920">
    <property type="entry name" value="OS03G0707200 PROTEIN-RELATED"/>
    <property type="match status" value="1"/>
</dbReference>
<feature type="transmembrane region" description="Helical" evidence="6">
    <location>
        <begin position="92"/>
        <end position="115"/>
    </location>
</feature>
<dbReference type="OrthoDB" id="9805239at2"/>
<evidence type="ECO:0000256" key="6">
    <source>
        <dbReference type="SAM" id="Phobius"/>
    </source>
</evidence>
<feature type="domain" description="EamA" evidence="7">
    <location>
        <begin position="11"/>
        <end position="142"/>
    </location>
</feature>
<keyword evidence="2" id="KW-1003">Cell membrane</keyword>
<dbReference type="eggNOG" id="COG0697">
    <property type="taxonomic scope" value="Bacteria"/>
</dbReference>
<feature type="transmembrane region" description="Helical" evidence="6">
    <location>
        <begin position="12"/>
        <end position="35"/>
    </location>
</feature>
<protein>
    <recommendedName>
        <fullName evidence="7">EamA domain-containing protein</fullName>
    </recommendedName>
</protein>
<dbReference type="SUPFAM" id="SSF103481">
    <property type="entry name" value="Multidrug resistance efflux transporter EmrE"/>
    <property type="match status" value="2"/>
</dbReference>
<keyword evidence="3 6" id="KW-0812">Transmembrane</keyword>
<feature type="domain" description="EamA" evidence="7">
    <location>
        <begin position="154"/>
        <end position="289"/>
    </location>
</feature>
<name>U6RMB0_9BACT</name>
<organism evidence="8 9">
    <name type="scientific">Phocaeicola massiliensis B84634 = Timone 84634 = DSM 17679 = JCM 13223</name>
    <dbReference type="NCBI Taxonomy" id="1121098"/>
    <lineage>
        <taxon>Bacteria</taxon>
        <taxon>Pseudomonadati</taxon>
        <taxon>Bacteroidota</taxon>
        <taxon>Bacteroidia</taxon>
        <taxon>Bacteroidales</taxon>
        <taxon>Bacteroidaceae</taxon>
        <taxon>Phocaeicola</taxon>
    </lineage>
</organism>
<feature type="transmembrane region" description="Helical" evidence="6">
    <location>
        <begin position="274"/>
        <end position="291"/>
    </location>
</feature>
<keyword evidence="5 6" id="KW-0472">Membrane</keyword>
<keyword evidence="9" id="KW-1185">Reference proteome</keyword>
<dbReference type="HOGENOM" id="CLU_033863_4_1_10"/>
<dbReference type="EMBL" id="AQHY01000013">
    <property type="protein sequence ID" value="EOA56343.1"/>
    <property type="molecule type" value="Genomic_DNA"/>
</dbReference>
<dbReference type="InterPro" id="IPR000620">
    <property type="entry name" value="EamA_dom"/>
</dbReference>